<dbReference type="Gene3D" id="3.40.50.720">
    <property type="entry name" value="NAD(P)-binding Rossmann-like Domain"/>
    <property type="match status" value="1"/>
</dbReference>
<evidence type="ECO:0000259" key="1">
    <source>
        <dbReference type="Pfam" id="PF13460"/>
    </source>
</evidence>
<dbReference type="EMBL" id="BAAAOF010000002">
    <property type="protein sequence ID" value="GAA1921838.1"/>
    <property type="molecule type" value="Genomic_DNA"/>
</dbReference>
<dbReference type="PANTHER" id="PTHR12126:SF11">
    <property type="entry name" value="NADH DEHYDROGENASE [UBIQUINONE] 1 ALPHA SUBCOMPLEX SUBUNIT 9, MITOCHONDRIAL"/>
    <property type="match status" value="1"/>
</dbReference>
<feature type="domain" description="NAD(P)-binding" evidence="1">
    <location>
        <begin position="8"/>
        <end position="176"/>
    </location>
</feature>
<dbReference type="RefSeq" id="WP_248146513.1">
    <property type="nucleotide sequence ID" value="NZ_BAAAOF010000002.1"/>
</dbReference>
<keyword evidence="3" id="KW-1185">Reference proteome</keyword>
<reference evidence="3" key="1">
    <citation type="journal article" date="2019" name="Int. J. Syst. Evol. Microbiol.">
        <title>The Global Catalogue of Microorganisms (GCM) 10K type strain sequencing project: providing services to taxonomists for standard genome sequencing and annotation.</title>
        <authorList>
            <consortium name="The Broad Institute Genomics Platform"/>
            <consortium name="The Broad Institute Genome Sequencing Center for Infectious Disease"/>
            <person name="Wu L."/>
            <person name="Ma J."/>
        </authorList>
    </citation>
    <scope>NUCLEOTIDE SEQUENCE [LARGE SCALE GENOMIC DNA]</scope>
    <source>
        <strain evidence="3">JCM 14900</strain>
    </source>
</reference>
<sequence>MTRILITGGTGTIGRRVVPLLAGRADTVRVASRRPATHPDPGIEWMPVDTVRGTGLDQAVTDIDTVLHLAGGANGDDTGTRNTVHAAHEAGIDHVVLISVVGADRMPIGYFRRKASSERIVEESGIPHTIIRVAQLHQFVHPIARTLSRLRLAPRGLRFEPVDVDRVAERLAELVTSPAAGKVGDLAGPEVLSAHDLVMQYRAQQGKRGGLIALGIPGAVGRAYTAGDNLAQDPDRGVVTWRDYLDVSTT</sequence>
<dbReference type="SUPFAM" id="SSF51735">
    <property type="entry name" value="NAD(P)-binding Rossmann-fold domains"/>
    <property type="match status" value="1"/>
</dbReference>
<proteinExistence type="predicted"/>
<accession>A0ABP5ASU7</accession>
<dbReference type="InterPro" id="IPR016040">
    <property type="entry name" value="NAD(P)-bd_dom"/>
</dbReference>
<evidence type="ECO:0000313" key="3">
    <source>
        <dbReference type="Proteomes" id="UP001501343"/>
    </source>
</evidence>
<evidence type="ECO:0000313" key="2">
    <source>
        <dbReference type="EMBL" id="GAA1921838.1"/>
    </source>
</evidence>
<dbReference type="PANTHER" id="PTHR12126">
    <property type="entry name" value="NADH-UBIQUINONE OXIDOREDUCTASE 39 KDA SUBUNIT-RELATED"/>
    <property type="match status" value="1"/>
</dbReference>
<dbReference type="InterPro" id="IPR036291">
    <property type="entry name" value="NAD(P)-bd_dom_sf"/>
</dbReference>
<dbReference type="InterPro" id="IPR051207">
    <property type="entry name" value="ComplexI_NDUFA9_subunit"/>
</dbReference>
<gene>
    <name evidence="2" type="ORF">GCM10009775_12870</name>
</gene>
<dbReference type="Pfam" id="PF13460">
    <property type="entry name" value="NAD_binding_10"/>
    <property type="match status" value="1"/>
</dbReference>
<dbReference type="Proteomes" id="UP001501343">
    <property type="component" value="Unassembled WGS sequence"/>
</dbReference>
<protein>
    <submittedName>
        <fullName evidence="2">NAD(P)H-binding protein</fullName>
    </submittedName>
</protein>
<name>A0ABP5ASU7_9MICO</name>
<organism evidence="2 3">
    <name type="scientific">Microbacterium aoyamense</name>
    <dbReference type="NCBI Taxonomy" id="344166"/>
    <lineage>
        <taxon>Bacteria</taxon>
        <taxon>Bacillati</taxon>
        <taxon>Actinomycetota</taxon>
        <taxon>Actinomycetes</taxon>
        <taxon>Micrococcales</taxon>
        <taxon>Microbacteriaceae</taxon>
        <taxon>Microbacterium</taxon>
    </lineage>
</organism>
<comment type="caution">
    <text evidence="2">The sequence shown here is derived from an EMBL/GenBank/DDBJ whole genome shotgun (WGS) entry which is preliminary data.</text>
</comment>